<dbReference type="PANTHER" id="PTHR11022:SF77">
    <property type="entry name" value="PEPTIDOGLYCAN-RECOGNITION PROTEIN LB"/>
    <property type="match status" value="1"/>
</dbReference>
<evidence type="ECO:0000259" key="9">
    <source>
        <dbReference type="SMART" id="SM00644"/>
    </source>
</evidence>
<sequence length="230" mass="25681">MTSMFAMALLGVMELTAALPTSPTSHESSENEVNTYDFPFVSRSQWQARTPKQITPLATPVPYVVIHHSYTPAACYTDVECRQAMKSMQNFHMDDRRWWDIGYHFAVGSNGVAYEGRGWTTLGAQALHFNSVSIGICVIGDWRTSVPPAEQLKTVKSLIAAGVEQGYIKSDYKLVGHRQVRTTECPGDALYNEIIHWDHYSAFPNSPADLLSVKELPENVKEIIRNSPSS</sequence>
<evidence type="ECO:0000256" key="3">
    <source>
        <dbReference type="ARBA" id="ARBA00022729"/>
    </source>
</evidence>
<feature type="domain" description="Peptidoglycan recognition protein family" evidence="10">
    <location>
        <begin position="38"/>
        <end position="181"/>
    </location>
</feature>
<dbReference type="GO" id="GO:0008270">
    <property type="term" value="F:zinc ion binding"/>
    <property type="evidence" value="ECO:0007669"/>
    <property type="project" value="InterPro"/>
</dbReference>
<gene>
    <name evidence="12 13" type="primary">LOC113514946</name>
</gene>
<dbReference type="RefSeq" id="XP_026754843.2">
    <property type="nucleotide sequence ID" value="XM_026899042.3"/>
</dbReference>
<evidence type="ECO:0000313" key="11">
    <source>
        <dbReference type="Proteomes" id="UP001652740"/>
    </source>
</evidence>
<dbReference type="SMART" id="SM00644">
    <property type="entry name" value="Ami_2"/>
    <property type="match status" value="1"/>
</dbReference>
<accession>A0A6J1WRG3</accession>
<dbReference type="RefSeq" id="XP_031764355.2">
    <property type="nucleotide sequence ID" value="XM_031908495.2"/>
</dbReference>
<proteinExistence type="inferred from homology"/>
<keyword evidence="11" id="KW-1185">Reference proteome</keyword>
<feature type="chain" id="PRO_5044639773" description="Peptidoglycan-recognition protein" evidence="8">
    <location>
        <begin position="19"/>
        <end position="230"/>
    </location>
</feature>
<dbReference type="PANTHER" id="PTHR11022">
    <property type="entry name" value="PEPTIDOGLYCAN RECOGNITION PROTEIN"/>
    <property type="match status" value="1"/>
</dbReference>
<dbReference type="InterPro" id="IPR002502">
    <property type="entry name" value="Amidase_domain"/>
</dbReference>
<evidence type="ECO:0000256" key="8">
    <source>
        <dbReference type="SAM" id="SignalP"/>
    </source>
</evidence>
<evidence type="ECO:0000256" key="5">
    <source>
        <dbReference type="ARBA" id="ARBA00023157"/>
    </source>
</evidence>
<name>A0A6J1WRG3_GALME</name>
<evidence type="ECO:0000256" key="4">
    <source>
        <dbReference type="ARBA" id="ARBA00022859"/>
    </source>
</evidence>
<dbReference type="GeneID" id="113514946"/>
<dbReference type="InterPro" id="IPR036505">
    <property type="entry name" value="Amidase/PGRP_sf"/>
</dbReference>
<dbReference type="SUPFAM" id="SSF55846">
    <property type="entry name" value="N-acetylmuramoyl-L-alanine amidase-like"/>
    <property type="match status" value="1"/>
</dbReference>
<evidence type="ECO:0000256" key="2">
    <source>
        <dbReference type="ARBA" id="ARBA00022588"/>
    </source>
</evidence>
<dbReference type="CDD" id="cd06583">
    <property type="entry name" value="PGRP"/>
    <property type="match status" value="1"/>
</dbReference>
<dbReference type="PIRSF" id="PIRSF037945">
    <property type="entry name" value="PGRPs"/>
    <property type="match status" value="1"/>
</dbReference>
<keyword evidence="2 6" id="KW-0399">Innate immunity</keyword>
<protein>
    <recommendedName>
        <fullName evidence="6">Peptidoglycan-recognition protein</fullName>
    </recommendedName>
</protein>
<dbReference type="GO" id="GO:0008745">
    <property type="term" value="F:N-acetylmuramoyl-L-alanine amidase activity"/>
    <property type="evidence" value="ECO:0007669"/>
    <property type="project" value="InterPro"/>
</dbReference>
<evidence type="ECO:0000256" key="1">
    <source>
        <dbReference type="ARBA" id="ARBA00007553"/>
    </source>
</evidence>
<feature type="disulfide bond" evidence="7">
    <location>
        <begin position="75"/>
        <end position="81"/>
    </location>
</feature>
<feature type="signal peptide" evidence="8">
    <location>
        <begin position="1"/>
        <end position="18"/>
    </location>
</feature>
<dbReference type="Pfam" id="PF01510">
    <property type="entry name" value="Amidase_2"/>
    <property type="match status" value="1"/>
</dbReference>
<comment type="similarity">
    <text evidence="1 6">Belongs to the N-acetylmuramoyl-L-alanine amidase 2 family.</text>
</comment>
<dbReference type="GO" id="GO:0042834">
    <property type="term" value="F:peptidoglycan binding"/>
    <property type="evidence" value="ECO:0007669"/>
    <property type="project" value="InterPro"/>
</dbReference>
<keyword evidence="4 6" id="KW-0391">Immunity</keyword>
<dbReference type="AlphaFoldDB" id="A0A6J1WRG3"/>
<dbReference type="InterPro" id="IPR017331">
    <property type="entry name" value="Peptidoglycan_recognition"/>
</dbReference>
<dbReference type="SMART" id="SM00701">
    <property type="entry name" value="PGRP"/>
    <property type="match status" value="1"/>
</dbReference>
<dbReference type="Gene3D" id="3.40.80.10">
    <property type="entry name" value="Peptidoglycan recognition protein-like"/>
    <property type="match status" value="1"/>
</dbReference>
<dbReference type="InterPro" id="IPR015510">
    <property type="entry name" value="PGRP"/>
</dbReference>
<dbReference type="InterPro" id="IPR006619">
    <property type="entry name" value="PGRP_domain_met/bac"/>
</dbReference>
<organism evidence="11 12">
    <name type="scientific">Galleria mellonella</name>
    <name type="common">Greater wax moth</name>
    <dbReference type="NCBI Taxonomy" id="7137"/>
    <lineage>
        <taxon>Eukaryota</taxon>
        <taxon>Metazoa</taxon>
        <taxon>Ecdysozoa</taxon>
        <taxon>Arthropoda</taxon>
        <taxon>Hexapoda</taxon>
        <taxon>Insecta</taxon>
        <taxon>Pterygota</taxon>
        <taxon>Neoptera</taxon>
        <taxon>Endopterygota</taxon>
        <taxon>Lepidoptera</taxon>
        <taxon>Glossata</taxon>
        <taxon>Ditrysia</taxon>
        <taxon>Pyraloidea</taxon>
        <taxon>Pyralidae</taxon>
        <taxon>Galleriinae</taxon>
        <taxon>Galleria</taxon>
    </lineage>
</organism>
<evidence type="ECO:0000313" key="13">
    <source>
        <dbReference type="RefSeq" id="XP_031764355.2"/>
    </source>
</evidence>
<keyword evidence="5" id="KW-1015">Disulfide bond</keyword>
<evidence type="ECO:0000313" key="12">
    <source>
        <dbReference type="RefSeq" id="XP_026754843.2"/>
    </source>
</evidence>
<feature type="domain" description="N-acetylmuramoyl-L-alanine amidase" evidence="9">
    <location>
        <begin position="49"/>
        <end position="187"/>
    </location>
</feature>
<evidence type="ECO:0000259" key="10">
    <source>
        <dbReference type="SMART" id="SM00701"/>
    </source>
</evidence>
<reference evidence="12 13" key="1">
    <citation type="submission" date="2025-05" db="UniProtKB">
        <authorList>
            <consortium name="RefSeq"/>
        </authorList>
    </citation>
    <scope>IDENTIFICATION</scope>
    <source>
        <tissue evidence="12 13">Whole larvae</tissue>
    </source>
</reference>
<dbReference type="KEGG" id="gmw:113514946"/>
<dbReference type="Proteomes" id="UP001652740">
    <property type="component" value="Unplaced"/>
</dbReference>
<keyword evidence="3 8" id="KW-0732">Signal</keyword>
<evidence type="ECO:0000256" key="7">
    <source>
        <dbReference type="PIRSR" id="PIRSR037945-1"/>
    </source>
</evidence>
<dbReference type="GO" id="GO:0045087">
    <property type="term" value="P:innate immune response"/>
    <property type="evidence" value="ECO:0007669"/>
    <property type="project" value="UniProtKB-KW"/>
</dbReference>
<evidence type="ECO:0000256" key="6">
    <source>
        <dbReference type="PIRNR" id="PIRNR037945"/>
    </source>
</evidence>
<dbReference type="GO" id="GO:0009253">
    <property type="term" value="P:peptidoglycan catabolic process"/>
    <property type="evidence" value="ECO:0007669"/>
    <property type="project" value="InterPro"/>
</dbReference>